<dbReference type="OrthoDB" id="9789575at2"/>
<dbReference type="InterPro" id="IPR001845">
    <property type="entry name" value="HTH_ArsR_DNA-bd_dom"/>
</dbReference>
<dbReference type="CDD" id="cd02440">
    <property type="entry name" value="AdoMet_MTases"/>
    <property type="match status" value="1"/>
</dbReference>
<dbReference type="PANTHER" id="PTHR42912">
    <property type="entry name" value="METHYLTRANSFERASE"/>
    <property type="match status" value="1"/>
</dbReference>
<dbReference type="InterPro" id="IPR036388">
    <property type="entry name" value="WH-like_DNA-bd_sf"/>
</dbReference>
<dbReference type="Gene3D" id="3.40.50.150">
    <property type="entry name" value="Vaccinia Virus protein VP39"/>
    <property type="match status" value="1"/>
</dbReference>
<dbReference type="PRINTS" id="PR00778">
    <property type="entry name" value="HTHARSR"/>
</dbReference>
<dbReference type="RefSeq" id="WP_066968260.1">
    <property type="nucleotide sequence ID" value="NZ_CP023449.1"/>
</dbReference>
<evidence type="ECO:0000313" key="3">
    <source>
        <dbReference type="Proteomes" id="UP000218934"/>
    </source>
</evidence>
<reference evidence="2 3" key="1">
    <citation type="submission" date="2017-09" db="EMBL/GenBank/DDBJ databases">
        <title>The Catabolism of 3,6-Dichlorosalicylic acid is Initiated by the Cytochrome P450 Monooxygenase DsmABC in Rhizorhabdus dicambivorans Ndbn-20.</title>
        <authorList>
            <person name="Na L."/>
        </authorList>
    </citation>
    <scope>NUCLEOTIDE SEQUENCE [LARGE SCALE GENOMIC DNA]</scope>
    <source>
        <strain evidence="2 3">Ndbn-20m</strain>
    </source>
</reference>
<dbReference type="EMBL" id="NWUF01000027">
    <property type="protein sequence ID" value="PCE40503.1"/>
    <property type="molecule type" value="Genomic_DNA"/>
</dbReference>
<name>A0A2A4FQ11_9SPHN</name>
<dbReference type="PROSITE" id="PS50987">
    <property type="entry name" value="HTH_ARSR_2"/>
    <property type="match status" value="1"/>
</dbReference>
<dbReference type="InterPro" id="IPR011991">
    <property type="entry name" value="ArsR-like_HTH"/>
</dbReference>
<dbReference type="Pfam" id="PF08241">
    <property type="entry name" value="Methyltransf_11"/>
    <property type="match status" value="1"/>
</dbReference>
<dbReference type="KEGG" id="rdi:CMV14_23580"/>
<dbReference type="Gene3D" id="1.10.10.10">
    <property type="entry name" value="Winged helix-like DNA-binding domain superfamily/Winged helix DNA-binding domain"/>
    <property type="match status" value="1"/>
</dbReference>
<gene>
    <name evidence="2" type="ORF">COO09_20050</name>
</gene>
<dbReference type="NCBIfam" id="NF033788">
    <property type="entry name" value="HTH_metalloreg"/>
    <property type="match status" value="1"/>
</dbReference>
<sequence length="327" mass="35105">MSAYMASDAPPDALAIFRALADPTRLRIFHLLRAMELSIGELAQVLGQSQPRVSRHVKILADAGLAERRKEGSWVFLGLGPDACVAPLFAAIDDWSRDTEDAWAVADRARLAAVRADRAAAAARYFAEHAEEWDAIRSLHVPESAVEQRILAMLSDGTVGRMVDIGTGTGRMIELIGGQAASALGIDRSPEMLRLARVKLAEAGLDHAELRQGDMYALPLGDGSADLVILHQVLHFAQHPAAAIAESGRLLAPGGRLLIVDFASHDVEELRARDAHVRLGFGDDQIAGWFQAAGLGLDRVEALVGETLTVKCWLGVRGQPAQLKAVS</sequence>
<organism evidence="2 3">
    <name type="scientific">Rhizorhabdus dicambivorans</name>
    <dbReference type="NCBI Taxonomy" id="1850238"/>
    <lineage>
        <taxon>Bacteria</taxon>
        <taxon>Pseudomonadati</taxon>
        <taxon>Pseudomonadota</taxon>
        <taxon>Alphaproteobacteria</taxon>
        <taxon>Sphingomonadales</taxon>
        <taxon>Sphingomonadaceae</taxon>
        <taxon>Rhizorhabdus</taxon>
    </lineage>
</organism>
<protein>
    <submittedName>
        <fullName evidence="2">ArsR family transcriptional regulator</fullName>
    </submittedName>
</protein>
<dbReference type="SUPFAM" id="SSF53335">
    <property type="entry name" value="S-adenosyl-L-methionine-dependent methyltransferases"/>
    <property type="match status" value="1"/>
</dbReference>
<dbReference type="InterPro" id="IPR029063">
    <property type="entry name" value="SAM-dependent_MTases_sf"/>
</dbReference>
<dbReference type="InterPro" id="IPR036390">
    <property type="entry name" value="WH_DNA-bd_sf"/>
</dbReference>
<dbReference type="GO" id="GO:0008757">
    <property type="term" value="F:S-adenosylmethionine-dependent methyltransferase activity"/>
    <property type="evidence" value="ECO:0007669"/>
    <property type="project" value="InterPro"/>
</dbReference>
<dbReference type="InterPro" id="IPR013216">
    <property type="entry name" value="Methyltransf_11"/>
</dbReference>
<dbReference type="SUPFAM" id="SSF46785">
    <property type="entry name" value="Winged helix' DNA-binding domain"/>
    <property type="match status" value="1"/>
</dbReference>
<dbReference type="InterPro" id="IPR050508">
    <property type="entry name" value="Methyltransf_Superfamily"/>
</dbReference>
<evidence type="ECO:0000313" key="2">
    <source>
        <dbReference type="EMBL" id="PCE40503.1"/>
    </source>
</evidence>
<dbReference type="AlphaFoldDB" id="A0A2A4FQ11"/>
<comment type="caution">
    <text evidence="2">The sequence shown here is derived from an EMBL/GenBank/DDBJ whole genome shotgun (WGS) entry which is preliminary data.</text>
</comment>
<dbReference type="CDD" id="cd00090">
    <property type="entry name" value="HTH_ARSR"/>
    <property type="match status" value="1"/>
</dbReference>
<accession>A0A2A4FQ11</accession>
<evidence type="ECO:0000259" key="1">
    <source>
        <dbReference type="PROSITE" id="PS50987"/>
    </source>
</evidence>
<feature type="domain" description="HTH arsR-type" evidence="1">
    <location>
        <begin position="5"/>
        <end position="100"/>
    </location>
</feature>
<dbReference type="SMART" id="SM00418">
    <property type="entry name" value="HTH_ARSR"/>
    <property type="match status" value="1"/>
</dbReference>
<dbReference type="Proteomes" id="UP000218934">
    <property type="component" value="Unassembled WGS sequence"/>
</dbReference>
<dbReference type="Pfam" id="PF12840">
    <property type="entry name" value="HTH_20"/>
    <property type="match status" value="1"/>
</dbReference>
<keyword evidence="3" id="KW-1185">Reference proteome</keyword>
<dbReference type="PANTHER" id="PTHR42912:SF93">
    <property type="entry name" value="N6-ADENOSINE-METHYLTRANSFERASE TMT1A"/>
    <property type="match status" value="1"/>
</dbReference>
<proteinExistence type="predicted"/>
<dbReference type="GO" id="GO:0003700">
    <property type="term" value="F:DNA-binding transcription factor activity"/>
    <property type="evidence" value="ECO:0007669"/>
    <property type="project" value="InterPro"/>
</dbReference>